<accession>A0A0D7B5N0</accession>
<organism evidence="3 4">
    <name type="scientific">Cylindrobasidium torrendii FP15055 ss-10</name>
    <dbReference type="NCBI Taxonomy" id="1314674"/>
    <lineage>
        <taxon>Eukaryota</taxon>
        <taxon>Fungi</taxon>
        <taxon>Dikarya</taxon>
        <taxon>Basidiomycota</taxon>
        <taxon>Agaricomycotina</taxon>
        <taxon>Agaricomycetes</taxon>
        <taxon>Agaricomycetidae</taxon>
        <taxon>Agaricales</taxon>
        <taxon>Marasmiineae</taxon>
        <taxon>Physalacriaceae</taxon>
        <taxon>Cylindrobasidium</taxon>
    </lineage>
</organism>
<feature type="region of interest" description="Disordered" evidence="2">
    <location>
        <begin position="90"/>
        <end position="342"/>
    </location>
</feature>
<feature type="compositionally biased region" description="Basic and acidic residues" evidence="2">
    <location>
        <begin position="176"/>
        <end position="190"/>
    </location>
</feature>
<feature type="compositionally biased region" description="Basic and acidic residues" evidence="2">
    <location>
        <begin position="208"/>
        <end position="217"/>
    </location>
</feature>
<feature type="compositionally biased region" description="Low complexity" evidence="2">
    <location>
        <begin position="293"/>
        <end position="308"/>
    </location>
</feature>
<evidence type="ECO:0000313" key="3">
    <source>
        <dbReference type="EMBL" id="KIY64821.1"/>
    </source>
</evidence>
<keyword evidence="1" id="KW-0175">Coiled coil</keyword>
<evidence type="ECO:0000256" key="2">
    <source>
        <dbReference type="SAM" id="MobiDB-lite"/>
    </source>
</evidence>
<keyword evidence="4" id="KW-1185">Reference proteome</keyword>
<feature type="compositionally biased region" description="Pro residues" evidence="2">
    <location>
        <begin position="277"/>
        <end position="292"/>
    </location>
</feature>
<reference evidence="3 4" key="1">
    <citation type="journal article" date="2015" name="Fungal Genet. Biol.">
        <title>Evolution of novel wood decay mechanisms in Agaricales revealed by the genome sequences of Fistulina hepatica and Cylindrobasidium torrendii.</title>
        <authorList>
            <person name="Floudas D."/>
            <person name="Held B.W."/>
            <person name="Riley R."/>
            <person name="Nagy L.G."/>
            <person name="Koehler G."/>
            <person name="Ransdell A.S."/>
            <person name="Younus H."/>
            <person name="Chow J."/>
            <person name="Chiniquy J."/>
            <person name="Lipzen A."/>
            <person name="Tritt A."/>
            <person name="Sun H."/>
            <person name="Haridas S."/>
            <person name="LaButti K."/>
            <person name="Ohm R.A."/>
            <person name="Kues U."/>
            <person name="Blanchette R.A."/>
            <person name="Grigoriev I.V."/>
            <person name="Minto R.E."/>
            <person name="Hibbett D.S."/>
        </authorList>
    </citation>
    <scope>NUCLEOTIDE SEQUENCE [LARGE SCALE GENOMIC DNA]</scope>
    <source>
        <strain evidence="3 4">FP15055 ss-10</strain>
    </source>
</reference>
<protein>
    <submittedName>
        <fullName evidence="3">Uncharacterized protein</fullName>
    </submittedName>
</protein>
<dbReference type="Proteomes" id="UP000054007">
    <property type="component" value="Unassembled WGS sequence"/>
</dbReference>
<feature type="coiled-coil region" evidence="1">
    <location>
        <begin position="6"/>
        <end position="41"/>
    </location>
</feature>
<evidence type="ECO:0000313" key="4">
    <source>
        <dbReference type="Proteomes" id="UP000054007"/>
    </source>
</evidence>
<feature type="compositionally biased region" description="Basic and acidic residues" evidence="2">
    <location>
        <begin position="128"/>
        <end position="143"/>
    </location>
</feature>
<dbReference type="EMBL" id="KN880617">
    <property type="protein sequence ID" value="KIY64821.1"/>
    <property type="molecule type" value="Genomic_DNA"/>
</dbReference>
<name>A0A0D7B5N0_9AGAR</name>
<proteinExistence type="predicted"/>
<feature type="compositionally biased region" description="Low complexity" evidence="2">
    <location>
        <begin position="326"/>
        <end position="342"/>
    </location>
</feature>
<evidence type="ECO:0000256" key="1">
    <source>
        <dbReference type="SAM" id="Coils"/>
    </source>
</evidence>
<feature type="compositionally biased region" description="Low complexity" evidence="2">
    <location>
        <begin position="155"/>
        <end position="167"/>
    </location>
</feature>
<sequence>MELAWLQEERAEMERMERERLEQEAKELEEIDDEAAEHDAAYWKEDGEDLFVRASHGSYEDEDGSDSQSIAVDPGMLDCDFVEDHRAITPSLEDIPEIPDLNSPTFAKALPPSPRSPSKFGYLQDTESSARKKVESEGVDHPLRTVQNAIRLELPARGRSRSPSRGPAGKGADASNGKKDARAKSADARRPATPSKDHRGRPQTPSKPHPEIPKDGRTTPSRGLAVVGFFKRSKKDDDKKRKEDEEKEKKKKSKKDGGGDKDKKGKHAKVLMRPRPMARPPTPPTPTPPPRTRPSGVQTQTTNGVQVTPIYNRFMRQPSPWFLEGQSQQQKSFAPQQQQQRA</sequence>
<dbReference type="AlphaFoldDB" id="A0A0D7B5N0"/>
<feature type="compositionally biased region" description="Basic and acidic residues" evidence="2">
    <location>
        <begin position="234"/>
        <end position="248"/>
    </location>
</feature>
<gene>
    <name evidence="3" type="ORF">CYLTODRAFT_83785</name>
</gene>